<proteinExistence type="predicted"/>
<feature type="transmembrane region" description="Helical" evidence="1">
    <location>
        <begin position="230"/>
        <end position="250"/>
    </location>
</feature>
<dbReference type="Pfam" id="PF20151">
    <property type="entry name" value="DUF6533"/>
    <property type="match status" value="1"/>
</dbReference>
<reference evidence="4" key="1">
    <citation type="journal article" date="2014" name="Proc. Natl. Acad. Sci. U.S.A.">
        <title>Extensive sampling of basidiomycete genomes demonstrates inadequacy of the white-rot/brown-rot paradigm for wood decay fungi.</title>
        <authorList>
            <person name="Riley R."/>
            <person name="Salamov A.A."/>
            <person name="Brown D.W."/>
            <person name="Nagy L.G."/>
            <person name="Floudas D."/>
            <person name="Held B.W."/>
            <person name="Levasseur A."/>
            <person name="Lombard V."/>
            <person name="Morin E."/>
            <person name="Otillar R."/>
            <person name="Lindquist E.A."/>
            <person name="Sun H."/>
            <person name="LaButti K.M."/>
            <person name="Schmutz J."/>
            <person name="Jabbour D."/>
            <person name="Luo H."/>
            <person name="Baker S.E."/>
            <person name="Pisabarro A.G."/>
            <person name="Walton J.D."/>
            <person name="Blanchette R.A."/>
            <person name="Henrissat B."/>
            <person name="Martin F."/>
            <person name="Cullen D."/>
            <person name="Hibbett D.S."/>
            <person name="Grigoriev I.V."/>
        </authorList>
    </citation>
    <scope>NUCLEOTIDE SEQUENCE [LARGE SCALE GENOMIC DNA]</scope>
    <source>
        <strain evidence="4">PC15</strain>
    </source>
</reference>
<dbReference type="AlphaFoldDB" id="A0A067N934"/>
<dbReference type="VEuPathDB" id="FungiDB:PLEOSDRAFT_1107238"/>
<keyword evidence="1" id="KW-1133">Transmembrane helix</keyword>
<dbReference type="OrthoDB" id="2958007at2759"/>
<evidence type="ECO:0000259" key="2">
    <source>
        <dbReference type="Pfam" id="PF20151"/>
    </source>
</evidence>
<dbReference type="InParanoid" id="A0A067N934"/>
<name>A0A067N934_PLEO1</name>
<feature type="domain" description="DUF6533" evidence="2">
    <location>
        <begin position="18"/>
        <end position="64"/>
    </location>
</feature>
<keyword evidence="1" id="KW-0472">Membrane</keyword>
<organism evidence="3 4">
    <name type="scientific">Pleurotus ostreatus (strain PC15)</name>
    <name type="common">Oyster mushroom</name>
    <dbReference type="NCBI Taxonomy" id="1137138"/>
    <lineage>
        <taxon>Eukaryota</taxon>
        <taxon>Fungi</taxon>
        <taxon>Dikarya</taxon>
        <taxon>Basidiomycota</taxon>
        <taxon>Agaricomycotina</taxon>
        <taxon>Agaricomycetes</taxon>
        <taxon>Agaricomycetidae</taxon>
        <taxon>Agaricales</taxon>
        <taxon>Pleurotineae</taxon>
        <taxon>Pleurotaceae</taxon>
        <taxon>Pleurotus</taxon>
    </lineage>
</organism>
<accession>A0A067N934</accession>
<feature type="transmembrane region" description="Helical" evidence="1">
    <location>
        <begin position="133"/>
        <end position="158"/>
    </location>
</feature>
<evidence type="ECO:0000313" key="3">
    <source>
        <dbReference type="EMBL" id="KDQ24314.1"/>
    </source>
</evidence>
<keyword evidence="1" id="KW-0812">Transmembrane</keyword>
<sequence length="302" mass="34591">MDTSNLVTVLEHSRLVLYFDFASAAIALYDYILTLELETRHMWFKQRWSLIRILFFINRYTPFVDITFSLYNVLLPTEQGCTFMNKFSGCEQSTILTRVLRDSVVLGSFCLSIALSEVILTMRTWSLWKGWRWSCVALVAFYLSCWIPIGVLLDIFFAHAEVYAIRLPGYTTCLVIPGNKSLYICWTLLLAYDTGTLALMIVAGTRSYTQLYGRLRGSSALLRTIYRDGITYYIALFILALMNIVTVAMLPKEFVNLFSVLMRAVHSTLTSRVVLHLREQAERSTVFPDSTFDITYHSTGPS</sequence>
<feature type="transmembrane region" description="Helical" evidence="1">
    <location>
        <begin position="189"/>
        <end position="209"/>
    </location>
</feature>
<protein>
    <recommendedName>
        <fullName evidence="2">DUF6533 domain-containing protein</fullName>
    </recommendedName>
</protein>
<evidence type="ECO:0000256" key="1">
    <source>
        <dbReference type="SAM" id="Phobius"/>
    </source>
</evidence>
<feature type="transmembrane region" description="Helical" evidence="1">
    <location>
        <begin position="15"/>
        <end position="32"/>
    </location>
</feature>
<dbReference type="EMBL" id="KL198011">
    <property type="protein sequence ID" value="KDQ24314.1"/>
    <property type="molecule type" value="Genomic_DNA"/>
</dbReference>
<gene>
    <name evidence="3" type="ORF">PLEOSDRAFT_1107238</name>
</gene>
<dbReference type="HOGENOM" id="CLU_035509_11_3_1"/>
<dbReference type="InterPro" id="IPR045340">
    <property type="entry name" value="DUF6533"/>
</dbReference>
<dbReference type="Proteomes" id="UP000027073">
    <property type="component" value="Unassembled WGS sequence"/>
</dbReference>
<evidence type="ECO:0000313" key="4">
    <source>
        <dbReference type="Proteomes" id="UP000027073"/>
    </source>
</evidence>
<feature type="transmembrane region" description="Helical" evidence="1">
    <location>
        <begin position="103"/>
        <end position="121"/>
    </location>
</feature>